<feature type="region of interest" description="Disordered" evidence="1">
    <location>
        <begin position="500"/>
        <end position="532"/>
    </location>
</feature>
<feature type="region of interest" description="Disordered" evidence="1">
    <location>
        <begin position="126"/>
        <end position="149"/>
    </location>
</feature>
<feature type="compositionally biased region" description="Basic and acidic residues" evidence="1">
    <location>
        <begin position="323"/>
        <end position="339"/>
    </location>
</feature>
<gene>
    <name evidence="2" type="ORF">BCR36DRAFT_370565</name>
</gene>
<reference evidence="2 3" key="2">
    <citation type="submission" date="2016-08" db="EMBL/GenBank/DDBJ databases">
        <title>Pervasive Adenine N6-methylation of Active Genes in Fungi.</title>
        <authorList>
            <consortium name="DOE Joint Genome Institute"/>
            <person name="Mondo S.J."/>
            <person name="Dannebaum R.O."/>
            <person name="Kuo R.C."/>
            <person name="Labutti K."/>
            <person name="Haridas S."/>
            <person name="Kuo A."/>
            <person name="Salamov A."/>
            <person name="Ahrendt S.R."/>
            <person name="Lipzen A."/>
            <person name="Sullivan W."/>
            <person name="Andreopoulos W.B."/>
            <person name="Clum A."/>
            <person name="Lindquist E."/>
            <person name="Daum C."/>
            <person name="Ramamoorthy G.K."/>
            <person name="Gryganskyi A."/>
            <person name="Culley D."/>
            <person name="Magnuson J.K."/>
            <person name="James T.Y."/>
            <person name="O'Malley M.A."/>
            <person name="Stajich J.E."/>
            <person name="Spatafora J.W."/>
            <person name="Visel A."/>
            <person name="Grigoriev I.V."/>
        </authorList>
    </citation>
    <scope>NUCLEOTIDE SEQUENCE [LARGE SCALE GENOMIC DNA]</scope>
    <source>
        <strain evidence="3">finn</strain>
    </source>
</reference>
<name>A0A1Y1VA41_9FUNG</name>
<keyword evidence="3" id="KW-1185">Reference proteome</keyword>
<feature type="compositionally biased region" description="Polar residues" evidence="1">
    <location>
        <begin position="664"/>
        <end position="676"/>
    </location>
</feature>
<dbReference type="AlphaFoldDB" id="A0A1Y1VA41"/>
<comment type="caution">
    <text evidence="2">The sequence shown here is derived from an EMBL/GenBank/DDBJ whole genome shotgun (WGS) entry which is preliminary data.</text>
</comment>
<dbReference type="STRING" id="1754191.A0A1Y1VA41"/>
<feature type="region of interest" description="Disordered" evidence="1">
    <location>
        <begin position="546"/>
        <end position="622"/>
    </location>
</feature>
<accession>A0A1Y1VA41</accession>
<feature type="region of interest" description="Disordered" evidence="1">
    <location>
        <begin position="732"/>
        <end position="859"/>
    </location>
</feature>
<sequence length="942" mass="107816">MFKIQNREVYIYHKKQERFKKTVMGVHTIVSKKLYRLSDLTLEEYFRSRWKISRAPEVLKQLDEFSFLPSHELLCRTLKQHAKCPEHMKYLWESVLGKVGDHLTSINSSLISSTWMELIKDGKVVPLPPQHKKTKKRSRKSDSISDGEEDHLSTVKIIKTKHPNLSNDENKLAFNLLEYNEKQINSNIKTNNIGKRTSNYKISNEMNPNNGYGIHRDYYDDRERDINSHYGPPRSEYGHSPTMRSHPFNYNGMPPRNSMHLFNSSSNNYNYPNYDLNSPEPYSKGRNDIPLSNNKSQYYSLDTTKNKNIPNDRYYNEGSYPPGDREPDVYKFRENDRHPLGNTIDRNKPQNPSYFEGNRNISPSLNNVPNGHPSKPGGSDHDHYANYDLNPQELRNPMNDPIRPPYKSEPIASSQRSSPRPYLDGNCATPNDRYYDDYNNARNNNTTLYKYHGDSNDKINHNGYNPSNKIGMNRPVSPVSMNASLVSRSEYSLSNKSEVYDNSIDSNSKRIKPSYYYPHPPSPTLTRDTNSVKYNEPSVKTNIKYISSPINNEVNPRSSELNDSRNPNSNLPNHSKTVLNSILPSTTESMERNGTEYRNLSKSYPPPPSSSSSSVPNDRYYKTNEPVRSHLNNASNVNATLTTTVTTTPSSQIDTMKNGFSDARGSTPTTFNQDPRYTTRNEDYPKNGPSKFIPPHQLTSPHSSQNIISHQGSHNFSEDTVQPYSAKRVNYSPTLGINSQTDPNRFSLYKLNSQPNSIRNPSPTLPPFSVLNSQESYKNSSSLYSDVHKNENKNEPSSFDYRQENSSNNNQNNNNNNSSNNNSVRRPFNENPPANTNFNDYNYHQPPIHSGSQVTKSNPRELNTFQNPELNLKRNEIPHYYPGNGIPSTTNKNVTGVETRPITTLAGTINRIENNHYSYTTYSLSSSSSSFNKWTQIELRMN</sequence>
<feature type="compositionally biased region" description="Polar residues" evidence="1">
    <location>
        <begin position="770"/>
        <end position="784"/>
    </location>
</feature>
<feature type="compositionally biased region" description="Polar residues" evidence="1">
    <location>
        <begin position="732"/>
        <end position="762"/>
    </location>
</feature>
<dbReference type="Proteomes" id="UP000193719">
    <property type="component" value="Unassembled WGS sequence"/>
</dbReference>
<evidence type="ECO:0000256" key="1">
    <source>
        <dbReference type="SAM" id="MobiDB-lite"/>
    </source>
</evidence>
<feature type="compositionally biased region" description="Low complexity" evidence="1">
    <location>
        <begin position="805"/>
        <end position="823"/>
    </location>
</feature>
<feature type="region of interest" description="Disordered" evidence="1">
    <location>
        <begin position="647"/>
        <end position="718"/>
    </location>
</feature>
<feature type="compositionally biased region" description="Polar residues" evidence="1">
    <location>
        <begin position="290"/>
        <end position="309"/>
    </location>
</feature>
<evidence type="ECO:0000313" key="3">
    <source>
        <dbReference type="Proteomes" id="UP000193719"/>
    </source>
</evidence>
<feature type="compositionally biased region" description="Polar residues" evidence="1">
    <location>
        <begin position="546"/>
        <end position="588"/>
    </location>
</feature>
<feature type="compositionally biased region" description="Polar residues" evidence="1">
    <location>
        <begin position="832"/>
        <end position="842"/>
    </location>
</feature>
<feature type="compositionally biased region" description="Polar residues" evidence="1">
    <location>
        <begin position="349"/>
        <end position="369"/>
    </location>
</feature>
<dbReference type="OrthoDB" id="10553425at2759"/>
<proteinExistence type="predicted"/>
<reference evidence="2 3" key="1">
    <citation type="submission" date="2016-08" db="EMBL/GenBank/DDBJ databases">
        <title>Genomes of anaerobic fungi encode conserved fungal cellulosomes for biomass hydrolysis.</title>
        <authorList>
            <consortium name="DOE Joint Genome Institute"/>
            <person name="Haitjema C.H."/>
            <person name="Gilmore S.P."/>
            <person name="Henske J.K."/>
            <person name="Solomon K.V."/>
            <person name="De Groot R."/>
            <person name="Kuo A."/>
            <person name="Mondo S.J."/>
            <person name="Salamov A.A."/>
            <person name="Labutti K."/>
            <person name="Zhao Z."/>
            <person name="Chiniquy J."/>
            <person name="Barry K."/>
            <person name="Brewer H.M."/>
            <person name="Purvine S.O."/>
            <person name="Wright A.T."/>
            <person name="Boxma B."/>
            <person name="Van Alen T."/>
            <person name="Hackstein J.H."/>
            <person name="Baker S.E."/>
            <person name="Grigoriev I.V."/>
            <person name="O'Malley M.A."/>
        </authorList>
    </citation>
    <scope>NUCLEOTIDE SEQUENCE [LARGE SCALE GENOMIC DNA]</scope>
    <source>
        <strain evidence="3">finn</strain>
    </source>
</reference>
<feature type="region of interest" description="Disordered" evidence="1">
    <location>
        <begin position="272"/>
        <end position="434"/>
    </location>
</feature>
<organism evidence="2 3">
    <name type="scientific">Piromyces finnis</name>
    <dbReference type="NCBI Taxonomy" id="1754191"/>
    <lineage>
        <taxon>Eukaryota</taxon>
        <taxon>Fungi</taxon>
        <taxon>Fungi incertae sedis</taxon>
        <taxon>Chytridiomycota</taxon>
        <taxon>Chytridiomycota incertae sedis</taxon>
        <taxon>Neocallimastigomycetes</taxon>
        <taxon>Neocallimastigales</taxon>
        <taxon>Neocallimastigaceae</taxon>
        <taxon>Piromyces</taxon>
    </lineage>
</organism>
<dbReference type="EMBL" id="MCFH01000022">
    <property type="protein sequence ID" value="ORX50061.1"/>
    <property type="molecule type" value="Genomic_DNA"/>
</dbReference>
<feature type="compositionally biased region" description="Polar residues" evidence="1">
    <location>
        <begin position="697"/>
        <end position="718"/>
    </location>
</feature>
<evidence type="ECO:0000313" key="2">
    <source>
        <dbReference type="EMBL" id="ORX50061.1"/>
    </source>
</evidence>
<feature type="compositionally biased region" description="Polar residues" evidence="1">
    <location>
        <begin position="850"/>
        <end position="859"/>
    </location>
</feature>
<feature type="compositionally biased region" description="Basic residues" evidence="1">
    <location>
        <begin position="130"/>
        <end position="139"/>
    </location>
</feature>
<protein>
    <submittedName>
        <fullName evidence="2">Uncharacterized protein</fullName>
    </submittedName>
</protein>